<dbReference type="PANTHER" id="PTHR19944">
    <property type="entry name" value="MHC CLASS II-RELATED"/>
    <property type="match status" value="1"/>
</dbReference>
<dbReference type="Gene3D" id="2.60.40.10">
    <property type="entry name" value="Immunoglobulins"/>
    <property type="match status" value="1"/>
</dbReference>
<evidence type="ECO:0000313" key="11">
    <source>
        <dbReference type="Proteomes" id="UP000265020"/>
    </source>
</evidence>
<dbReference type="InterPro" id="IPR036179">
    <property type="entry name" value="Ig-like_dom_sf"/>
</dbReference>
<reference evidence="10" key="1">
    <citation type="submission" date="2025-08" db="UniProtKB">
        <authorList>
            <consortium name="Ensembl"/>
        </authorList>
    </citation>
    <scope>IDENTIFICATION</scope>
</reference>
<evidence type="ECO:0000256" key="5">
    <source>
        <dbReference type="ARBA" id="ARBA00022525"/>
    </source>
</evidence>
<dbReference type="PROSITE" id="PS00290">
    <property type="entry name" value="IG_MHC"/>
    <property type="match status" value="1"/>
</dbReference>
<dbReference type="SUPFAM" id="SSF48726">
    <property type="entry name" value="Immunoglobulin"/>
    <property type="match status" value="1"/>
</dbReference>
<evidence type="ECO:0000256" key="3">
    <source>
        <dbReference type="ARBA" id="ARBA00018767"/>
    </source>
</evidence>
<dbReference type="GO" id="GO:0042612">
    <property type="term" value="C:MHC class I protein complex"/>
    <property type="evidence" value="ECO:0007669"/>
    <property type="project" value="UniProtKB-KW"/>
</dbReference>
<dbReference type="GO" id="GO:0005576">
    <property type="term" value="C:extracellular region"/>
    <property type="evidence" value="ECO:0007669"/>
    <property type="project" value="UniProtKB-SubCell"/>
</dbReference>
<accession>A0A3Q2DPK5</accession>
<dbReference type="PROSITE" id="PS50835">
    <property type="entry name" value="IG_LIKE"/>
    <property type="match status" value="1"/>
</dbReference>
<dbReference type="InterPro" id="IPR050160">
    <property type="entry name" value="MHC/Immunoglobulin"/>
</dbReference>
<evidence type="ECO:0000256" key="6">
    <source>
        <dbReference type="ARBA" id="ARBA00022859"/>
    </source>
</evidence>
<dbReference type="Ensembl" id="ENSCVAT00000013567.1">
    <property type="protein sequence ID" value="ENSCVAP00000020739.1"/>
    <property type="gene ID" value="ENSCVAG00000002319.1"/>
</dbReference>
<keyword evidence="8" id="KW-0732">Signal</keyword>
<evidence type="ECO:0000256" key="2">
    <source>
        <dbReference type="ARBA" id="ARBA00009564"/>
    </source>
</evidence>
<protein>
    <recommendedName>
        <fullName evidence="3">Beta-2-microglobulin</fullName>
    </recommendedName>
</protein>
<dbReference type="SMART" id="SM00407">
    <property type="entry name" value="IGc1"/>
    <property type="match status" value="1"/>
</dbReference>
<feature type="signal peptide" evidence="8">
    <location>
        <begin position="1"/>
        <end position="19"/>
    </location>
</feature>
<dbReference type="STRING" id="28743.ENSCVAP00000020739"/>
<dbReference type="InterPro" id="IPR003006">
    <property type="entry name" value="Ig/MHC_CS"/>
</dbReference>
<dbReference type="Pfam" id="PF07654">
    <property type="entry name" value="C1-set"/>
    <property type="match status" value="1"/>
</dbReference>
<evidence type="ECO:0000256" key="7">
    <source>
        <dbReference type="ARBA" id="ARBA00023319"/>
    </source>
</evidence>
<reference evidence="10" key="2">
    <citation type="submission" date="2025-09" db="UniProtKB">
        <authorList>
            <consortium name="Ensembl"/>
        </authorList>
    </citation>
    <scope>IDENTIFICATION</scope>
</reference>
<evidence type="ECO:0000256" key="1">
    <source>
        <dbReference type="ARBA" id="ARBA00004613"/>
    </source>
</evidence>
<dbReference type="GO" id="GO:0002474">
    <property type="term" value="P:antigen processing and presentation of peptide antigen via MHC class I"/>
    <property type="evidence" value="ECO:0007669"/>
    <property type="project" value="UniProtKB-KW"/>
</dbReference>
<dbReference type="InterPro" id="IPR013783">
    <property type="entry name" value="Ig-like_fold"/>
</dbReference>
<name>A0A3Q2DPK5_CYPVA</name>
<evidence type="ECO:0000256" key="4">
    <source>
        <dbReference type="ARBA" id="ARBA00022451"/>
    </source>
</evidence>
<dbReference type="InterPro" id="IPR007110">
    <property type="entry name" value="Ig-like_dom"/>
</dbReference>
<keyword evidence="7" id="KW-0393">Immunoglobulin domain</keyword>
<keyword evidence="5" id="KW-0964">Secreted</keyword>
<sequence>MKFFISLVVCVILCHLVTAGEERKVLAPNVQVYSRNPGKYGEKNVLICHASDFHPPEIKIELLKNDNEIPDAKQTDLAFEDNWHYHLTKHVPFTPMSGETYVCRVTHVGIPRDYVWGIALNLIHMIAKVVKSAEIKNFLKAFP</sequence>
<keyword evidence="11" id="KW-1185">Reference proteome</keyword>
<feature type="chain" id="PRO_5018588936" description="Beta-2-microglobulin" evidence="8">
    <location>
        <begin position="20"/>
        <end position="143"/>
    </location>
</feature>
<keyword evidence="4" id="KW-0490">MHC I</keyword>
<comment type="subcellular location">
    <subcellularLocation>
        <location evidence="1">Secreted</location>
    </subcellularLocation>
</comment>
<evidence type="ECO:0000256" key="8">
    <source>
        <dbReference type="SAM" id="SignalP"/>
    </source>
</evidence>
<comment type="similarity">
    <text evidence="2">Belongs to the beta-2-microglobulin family.</text>
</comment>
<keyword evidence="6" id="KW-0391">Immunity</keyword>
<organism evidence="10 11">
    <name type="scientific">Cyprinodon variegatus</name>
    <name type="common">Sheepshead minnow</name>
    <dbReference type="NCBI Taxonomy" id="28743"/>
    <lineage>
        <taxon>Eukaryota</taxon>
        <taxon>Metazoa</taxon>
        <taxon>Chordata</taxon>
        <taxon>Craniata</taxon>
        <taxon>Vertebrata</taxon>
        <taxon>Euteleostomi</taxon>
        <taxon>Actinopterygii</taxon>
        <taxon>Neopterygii</taxon>
        <taxon>Teleostei</taxon>
        <taxon>Neoteleostei</taxon>
        <taxon>Acanthomorphata</taxon>
        <taxon>Ovalentaria</taxon>
        <taxon>Atherinomorphae</taxon>
        <taxon>Cyprinodontiformes</taxon>
        <taxon>Cyprinodontidae</taxon>
        <taxon>Cyprinodon</taxon>
    </lineage>
</organism>
<evidence type="ECO:0000313" key="10">
    <source>
        <dbReference type="Ensembl" id="ENSCVAP00000020739.1"/>
    </source>
</evidence>
<dbReference type="Proteomes" id="UP000265020">
    <property type="component" value="Unassembled WGS sequence"/>
</dbReference>
<dbReference type="GeneTree" id="ENSGT00940000165013"/>
<proteinExistence type="inferred from homology"/>
<dbReference type="InterPro" id="IPR003597">
    <property type="entry name" value="Ig_C1-set"/>
</dbReference>
<evidence type="ECO:0000259" key="9">
    <source>
        <dbReference type="PROSITE" id="PS50835"/>
    </source>
</evidence>
<dbReference type="AlphaFoldDB" id="A0A3Q2DPK5"/>
<feature type="domain" description="Ig-like" evidence="9">
    <location>
        <begin position="28"/>
        <end position="107"/>
    </location>
</feature>
<dbReference type="PANTHER" id="PTHR19944:SF62">
    <property type="entry name" value="BETA-2-MICROGLOBULIN"/>
    <property type="match status" value="1"/>
</dbReference>